<name>A0AA42DMG0_9FIRM</name>
<keyword evidence="3" id="KW-1185">Reference proteome</keyword>
<accession>A0AA42DMG0</accession>
<dbReference type="RefSeq" id="WP_271012192.1">
    <property type="nucleotide sequence ID" value="NZ_JAQIFT010000043.1"/>
</dbReference>
<dbReference type="Proteomes" id="UP001169242">
    <property type="component" value="Unassembled WGS sequence"/>
</dbReference>
<reference evidence="2" key="1">
    <citation type="journal article" date="2023" name="Int. J. Syst. Evol. Microbiol.">
        <title>&lt;i&gt;Holtiella tumoricola&lt;/i&gt; gen. nov. sp. nov., isolated from a human clinical sample.</title>
        <authorList>
            <person name="Allen-Vercoe E."/>
            <person name="Daigneault M.C."/>
            <person name="Vancuren S.J."/>
            <person name="Cochrane K."/>
            <person name="O'Neal L.L."/>
            <person name="Sankaranarayanan K."/>
            <person name="Lawson P.A."/>
        </authorList>
    </citation>
    <scope>NUCLEOTIDE SEQUENCE</scope>
    <source>
        <strain evidence="2">CC70A</strain>
    </source>
</reference>
<organism evidence="2 3">
    <name type="scientific">Holtiella tumoricola</name>
    <dbReference type="NCBI Taxonomy" id="3018743"/>
    <lineage>
        <taxon>Bacteria</taxon>
        <taxon>Bacillati</taxon>
        <taxon>Bacillota</taxon>
        <taxon>Clostridia</taxon>
        <taxon>Lachnospirales</taxon>
        <taxon>Cellulosilyticaceae</taxon>
        <taxon>Holtiella</taxon>
    </lineage>
</organism>
<evidence type="ECO:0000313" key="2">
    <source>
        <dbReference type="EMBL" id="MDA3731872.1"/>
    </source>
</evidence>
<sequence>MFSLSEIKDICDKFDIECNQISDVIDTSRSEEDRRYNYKINNSYFLKINNSKAINEVFLEDIMNLTLRYKEIGVYCPSLIKDESGKLVYFYEKEDIHYACYVEECAPYKVYSSKGNTIDYTFKKAVVGHLGKLARLFSNINLSQTKSMWSLIELGPFDIDRDEKQENFDTLVNALKKCQEDILTEKLIIANQQIRKQIEKFLEQLPRCVYQGDLNESNILVDDEGVFKGIIDFNMFGTEVNINCFLNETMYYLEKVDFDTLTVQKIFSKMEQEQEKMLSEILKCYQLNSLEHTAWRYYKKIIYMSFYPNVCLWNSMLLKHQHVDKVLKLINIILEM</sequence>
<comment type="caution">
    <text evidence="2">The sequence shown here is derived from an EMBL/GenBank/DDBJ whole genome shotgun (WGS) entry which is preliminary data.</text>
</comment>
<dbReference type="Gene3D" id="3.90.1200.10">
    <property type="match status" value="1"/>
</dbReference>
<dbReference type="AlphaFoldDB" id="A0AA42DMG0"/>
<proteinExistence type="predicted"/>
<protein>
    <submittedName>
        <fullName evidence="2">Phosphotransferase</fullName>
    </submittedName>
</protein>
<dbReference type="Pfam" id="PF01636">
    <property type="entry name" value="APH"/>
    <property type="match status" value="1"/>
</dbReference>
<evidence type="ECO:0000313" key="3">
    <source>
        <dbReference type="Proteomes" id="UP001169242"/>
    </source>
</evidence>
<dbReference type="InterPro" id="IPR011009">
    <property type="entry name" value="Kinase-like_dom_sf"/>
</dbReference>
<dbReference type="InterPro" id="IPR002575">
    <property type="entry name" value="Aminoglycoside_PTrfase"/>
</dbReference>
<dbReference type="EMBL" id="JAQIFT010000043">
    <property type="protein sequence ID" value="MDA3731872.1"/>
    <property type="molecule type" value="Genomic_DNA"/>
</dbReference>
<gene>
    <name evidence="2" type="ORF">PBV87_10315</name>
</gene>
<dbReference type="SUPFAM" id="SSF56112">
    <property type="entry name" value="Protein kinase-like (PK-like)"/>
    <property type="match status" value="1"/>
</dbReference>
<evidence type="ECO:0000259" key="1">
    <source>
        <dbReference type="Pfam" id="PF01636"/>
    </source>
</evidence>
<feature type="domain" description="Aminoglycoside phosphotransferase" evidence="1">
    <location>
        <begin position="37"/>
        <end position="237"/>
    </location>
</feature>